<protein>
    <submittedName>
        <fullName evidence="2">Uncharacterized protein</fullName>
    </submittedName>
</protein>
<accession>A0A6A4NC19</accession>
<feature type="compositionally biased region" description="Polar residues" evidence="1">
    <location>
        <begin position="41"/>
        <end position="58"/>
    </location>
</feature>
<comment type="caution">
    <text evidence="2">The sequence shown here is derived from an EMBL/GenBank/DDBJ whole genome shotgun (WGS) entry which is preliminary data.</text>
</comment>
<keyword evidence="3" id="KW-1185">Reference proteome</keyword>
<organism evidence="2 3">
    <name type="scientific">Lupinus albus</name>
    <name type="common">White lupine</name>
    <name type="synonym">Lupinus termis</name>
    <dbReference type="NCBI Taxonomy" id="3870"/>
    <lineage>
        <taxon>Eukaryota</taxon>
        <taxon>Viridiplantae</taxon>
        <taxon>Streptophyta</taxon>
        <taxon>Embryophyta</taxon>
        <taxon>Tracheophyta</taxon>
        <taxon>Spermatophyta</taxon>
        <taxon>Magnoliopsida</taxon>
        <taxon>eudicotyledons</taxon>
        <taxon>Gunneridae</taxon>
        <taxon>Pentapetalae</taxon>
        <taxon>rosids</taxon>
        <taxon>fabids</taxon>
        <taxon>Fabales</taxon>
        <taxon>Fabaceae</taxon>
        <taxon>Papilionoideae</taxon>
        <taxon>50 kb inversion clade</taxon>
        <taxon>genistoids sensu lato</taxon>
        <taxon>core genistoids</taxon>
        <taxon>Genisteae</taxon>
        <taxon>Lupinus</taxon>
    </lineage>
</organism>
<dbReference type="Proteomes" id="UP000447434">
    <property type="component" value="Chromosome 23"/>
</dbReference>
<proteinExistence type="predicted"/>
<evidence type="ECO:0000256" key="1">
    <source>
        <dbReference type="SAM" id="MobiDB-lite"/>
    </source>
</evidence>
<name>A0A6A4NC19_LUPAL</name>
<evidence type="ECO:0000313" key="2">
    <source>
        <dbReference type="EMBL" id="KAE9587372.1"/>
    </source>
</evidence>
<evidence type="ECO:0000313" key="3">
    <source>
        <dbReference type="Proteomes" id="UP000447434"/>
    </source>
</evidence>
<dbReference type="EMBL" id="WOCE01000023">
    <property type="protein sequence ID" value="KAE9587372.1"/>
    <property type="molecule type" value="Genomic_DNA"/>
</dbReference>
<dbReference type="AlphaFoldDB" id="A0A6A4NC19"/>
<sequence>MLDRQVKKILRQKVERGLLELRKLGIEQQLWEASRKGIDQPPTSVANHKSATDSDASS</sequence>
<reference evidence="3" key="1">
    <citation type="journal article" date="2020" name="Nat. Commun.">
        <title>Genome sequence of the cluster root forming white lupin.</title>
        <authorList>
            <person name="Hufnagel B."/>
            <person name="Marques A."/>
            <person name="Soriano A."/>
            <person name="Marques L."/>
            <person name="Divol F."/>
            <person name="Doumas P."/>
            <person name="Sallet E."/>
            <person name="Mancinotti D."/>
            <person name="Carrere S."/>
            <person name="Marande W."/>
            <person name="Arribat S."/>
            <person name="Keller J."/>
            <person name="Huneau C."/>
            <person name="Blein T."/>
            <person name="Aime D."/>
            <person name="Laguerre M."/>
            <person name="Taylor J."/>
            <person name="Schubert V."/>
            <person name="Nelson M."/>
            <person name="Geu-Flores F."/>
            <person name="Crespi M."/>
            <person name="Gallardo-Guerrero K."/>
            <person name="Delaux P.-M."/>
            <person name="Salse J."/>
            <person name="Berges H."/>
            <person name="Guyot R."/>
            <person name="Gouzy J."/>
            <person name="Peret B."/>
        </authorList>
    </citation>
    <scope>NUCLEOTIDE SEQUENCE [LARGE SCALE GENOMIC DNA]</scope>
    <source>
        <strain evidence="3">cv. Amiga</strain>
    </source>
</reference>
<gene>
    <name evidence="2" type="ORF">Lalb_Chr23g0272931</name>
</gene>
<feature type="region of interest" description="Disordered" evidence="1">
    <location>
        <begin position="35"/>
        <end position="58"/>
    </location>
</feature>
<dbReference type="OrthoDB" id="2014962at2759"/>